<organism evidence="2 3">
    <name type="scientific">Extremus antarcticus</name>
    <dbReference type="NCBI Taxonomy" id="702011"/>
    <lineage>
        <taxon>Eukaryota</taxon>
        <taxon>Fungi</taxon>
        <taxon>Dikarya</taxon>
        <taxon>Ascomycota</taxon>
        <taxon>Pezizomycotina</taxon>
        <taxon>Dothideomycetes</taxon>
        <taxon>Dothideomycetidae</taxon>
        <taxon>Mycosphaerellales</taxon>
        <taxon>Extremaceae</taxon>
        <taxon>Extremus</taxon>
    </lineage>
</organism>
<sequence>MTNIDMEQNLPVLQPKPTDEDQPEATEHGKTKAPLVQPYDYVFVNATSKNAPQSGLDVAIRRHVRADANKRNINGHQSNADRRSAPPLHVQRLRLGPRGLRAVMPRRKKREEAPIYPELFAMSTVDPFGVFPVPQSATVDLLVRHFHTEVVRSSPLTLSSRTSCFSLAMQDPAFFLTKLCHAASRKFLSEGNAAEALSLQNESIRIIQRRLECSDLGDFTVCAVTGMLCNEVIHGTEESIKVHMDGLARVVHMRGGIQNSGLPFLVTRMIVWADIQTACALSTPPRFINMTIEGSDTDSGIAALDEPTKEATNELLIGPRLLPALLELRRLVVTLEAWCWSLATDYSSLSLPEAYYGLQLRLVSIYQGATHECCSPTRIWCIAASVFLEVFLHGVSPNAATIRRLVLRLKRLIEEGRVLEDNPVLEAKQSAHLHFWIVFVGTFASTTLPWECASNRADTESTFPWYLQELSSLCDSLQLHSWAQAEAVLQTVCWPTRTASTASRALWRKLQSRYTALDEC</sequence>
<gene>
    <name evidence="2" type="ORF">LTR09_010867</name>
</gene>
<dbReference type="PANTHER" id="PTHR37540">
    <property type="entry name" value="TRANSCRIPTION FACTOR (ACR-2), PUTATIVE-RELATED-RELATED"/>
    <property type="match status" value="1"/>
</dbReference>
<dbReference type="Proteomes" id="UP001271007">
    <property type="component" value="Unassembled WGS sequence"/>
</dbReference>
<evidence type="ECO:0000256" key="1">
    <source>
        <dbReference type="SAM" id="MobiDB-lite"/>
    </source>
</evidence>
<name>A0AAJ0DD27_9PEZI</name>
<evidence type="ECO:0000313" key="2">
    <source>
        <dbReference type="EMBL" id="KAK3047753.1"/>
    </source>
</evidence>
<dbReference type="AlphaFoldDB" id="A0AAJ0DD27"/>
<proteinExistence type="predicted"/>
<dbReference type="EMBL" id="JAWDJX010000057">
    <property type="protein sequence ID" value="KAK3047753.1"/>
    <property type="molecule type" value="Genomic_DNA"/>
</dbReference>
<evidence type="ECO:0000313" key="3">
    <source>
        <dbReference type="Proteomes" id="UP001271007"/>
    </source>
</evidence>
<dbReference type="Pfam" id="PF11951">
    <property type="entry name" value="Fungal_trans_2"/>
    <property type="match status" value="1"/>
</dbReference>
<accession>A0AAJ0DD27</accession>
<protein>
    <submittedName>
        <fullName evidence="2">Uncharacterized protein</fullName>
    </submittedName>
</protein>
<reference evidence="2" key="1">
    <citation type="submission" date="2023-04" db="EMBL/GenBank/DDBJ databases">
        <title>Black Yeasts Isolated from many extreme environments.</title>
        <authorList>
            <person name="Coleine C."/>
            <person name="Stajich J.E."/>
            <person name="Selbmann L."/>
        </authorList>
    </citation>
    <scope>NUCLEOTIDE SEQUENCE</scope>
    <source>
        <strain evidence="2">CCFEE 5312</strain>
    </source>
</reference>
<dbReference type="PANTHER" id="PTHR37540:SF5">
    <property type="entry name" value="TRANSCRIPTION FACTOR DOMAIN-CONTAINING PROTEIN"/>
    <property type="match status" value="1"/>
</dbReference>
<feature type="region of interest" description="Disordered" evidence="1">
    <location>
        <begin position="1"/>
        <end position="32"/>
    </location>
</feature>
<comment type="caution">
    <text evidence="2">The sequence shown here is derived from an EMBL/GenBank/DDBJ whole genome shotgun (WGS) entry which is preliminary data.</text>
</comment>
<dbReference type="InterPro" id="IPR021858">
    <property type="entry name" value="Fun_TF"/>
</dbReference>
<keyword evidence="3" id="KW-1185">Reference proteome</keyword>